<feature type="non-terminal residue" evidence="7">
    <location>
        <position position="1"/>
    </location>
</feature>
<feature type="region of interest" description="Disordered" evidence="5">
    <location>
        <begin position="595"/>
        <end position="635"/>
    </location>
</feature>
<dbReference type="InterPro" id="IPR025610">
    <property type="entry name" value="MYC/MYB_N"/>
</dbReference>
<evidence type="ECO:0000256" key="1">
    <source>
        <dbReference type="ARBA" id="ARBA00004123"/>
    </source>
</evidence>
<keyword evidence="4" id="KW-0539">Nucleus</keyword>
<dbReference type="PANTHER" id="PTHR46196">
    <property type="entry name" value="TRANSCRIPTION FACTOR BHLH155-LIKE ISOFORM X1-RELATED"/>
    <property type="match status" value="1"/>
</dbReference>
<protein>
    <submittedName>
        <fullName evidence="7">Transcription factor bHLH157</fullName>
    </submittedName>
</protein>
<comment type="subcellular location">
    <subcellularLocation>
        <location evidence="1">Nucleus</location>
    </subcellularLocation>
</comment>
<organism evidence="7 8">
    <name type="scientific">Mucuna pruriens</name>
    <name type="common">Velvet bean</name>
    <name type="synonym">Dolichos pruriens</name>
    <dbReference type="NCBI Taxonomy" id="157652"/>
    <lineage>
        <taxon>Eukaryota</taxon>
        <taxon>Viridiplantae</taxon>
        <taxon>Streptophyta</taxon>
        <taxon>Embryophyta</taxon>
        <taxon>Tracheophyta</taxon>
        <taxon>Spermatophyta</taxon>
        <taxon>Magnoliopsida</taxon>
        <taxon>eudicotyledons</taxon>
        <taxon>Gunneridae</taxon>
        <taxon>Pentapetalae</taxon>
        <taxon>rosids</taxon>
        <taxon>fabids</taxon>
        <taxon>Fabales</taxon>
        <taxon>Fabaceae</taxon>
        <taxon>Papilionoideae</taxon>
        <taxon>50 kb inversion clade</taxon>
        <taxon>NPAAA clade</taxon>
        <taxon>indigoferoid/millettioid clade</taxon>
        <taxon>Phaseoleae</taxon>
        <taxon>Mucuna</taxon>
    </lineage>
</organism>
<dbReference type="InterPro" id="IPR011598">
    <property type="entry name" value="bHLH_dom"/>
</dbReference>
<keyword evidence="8" id="KW-1185">Reference proteome</keyword>
<keyword evidence="3" id="KW-0804">Transcription</keyword>
<name>A0A371GDL5_MUCPR</name>
<dbReference type="PANTHER" id="PTHR46196:SF2">
    <property type="entry name" value="TRANSCRIPTION FACTOR BHLH157"/>
    <property type="match status" value="1"/>
</dbReference>
<accession>A0A371GDL5</accession>
<dbReference type="Proteomes" id="UP000257109">
    <property type="component" value="Unassembled WGS sequence"/>
</dbReference>
<feature type="compositionally biased region" description="Basic and acidic residues" evidence="5">
    <location>
        <begin position="621"/>
        <end position="635"/>
    </location>
</feature>
<dbReference type="STRING" id="157652.A0A371GDL5"/>
<evidence type="ECO:0000256" key="2">
    <source>
        <dbReference type="ARBA" id="ARBA00023015"/>
    </source>
</evidence>
<feature type="domain" description="BHLH" evidence="6">
    <location>
        <begin position="620"/>
        <end position="669"/>
    </location>
</feature>
<dbReference type="Pfam" id="PF23176">
    <property type="entry name" value="bHLH_LHW"/>
    <property type="match status" value="1"/>
</dbReference>
<dbReference type="GO" id="GO:0046983">
    <property type="term" value="F:protein dimerization activity"/>
    <property type="evidence" value="ECO:0007669"/>
    <property type="project" value="InterPro"/>
</dbReference>
<evidence type="ECO:0000256" key="3">
    <source>
        <dbReference type="ARBA" id="ARBA00023163"/>
    </source>
</evidence>
<evidence type="ECO:0000259" key="6">
    <source>
        <dbReference type="PROSITE" id="PS50888"/>
    </source>
</evidence>
<comment type="caution">
    <text evidence="7">The sequence shown here is derived from an EMBL/GenBank/DDBJ whole genome shotgun (WGS) entry which is preliminary data.</text>
</comment>
<dbReference type="Pfam" id="PF14215">
    <property type="entry name" value="bHLH-MYC_N"/>
    <property type="match status" value="1"/>
</dbReference>
<keyword evidence="2" id="KW-0805">Transcription regulation</keyword>
<proteinExistence type="predicted"/>
<dbReference type="PROSITE" id="PS50888">
    <property type="entry name" value="BHLH"/>
    <property type="match status" value="1"/>
</dbReference>
<dbReference type="GO" id="GO:0005634">
    <property type="term" value="C:nucleus"/>
    <property type="evidence" value="ECO:0007669"/>
    <property type="project" value="UniProtKB-SubCell"/>
</dbReference>
<reference evidence="7" key="1">
    <citation type="submission" date="2018-05" db="EMBL/GenBank/DDBJ databases">
        <title>Draft genome of Mucuna pruriens seed.</title>
        <authorList>
            <person name="Nnadi N.E."/>
            <person name="Vos R."/>
            <person name="Hasami M.H."/>
            <person name="Devisetty U.K."/>
            <person name="Aguiy J.C."/>
        </authorList>
    </citation>
    <scope>NUCLEOTIDE SEQUENCE [LARGE SCALE GENOMIC DNA]</scope>
    <source>
        <strain evidence="7">JCA_2017</strain>
    </source>
</reference>
<feature type="region of interest" description="Disordered" evidence="5">
    <location>
        <begin position="528"/>
        <end position="555"/>
    </location>
</feature>
<gene>
    <name evidence="7" type="primary">BHLH157</name>
    <name evidence="7" type="ORF">CR513_29751</name>
</gene>
<dbReference type="AlphaFoldDB" id="A0A371GDL5"/>
<feature type="compositionally biased region" description="Polar residues" evidence="5">
    <location>
        <begin position="595"/>
        <end position="608"/>
    </location>
</feature>
<dbReference type="SUPFAM" id="SSF47459">
    <property type="entry name" value="HLH, helix-loop-helix DNA-binding domain"/>
    <property type="match status" value="1"/>
</dbReference>
<dbReference type="InterPro" id="IPR043561">
    <property type="entry name" value="LHW-like"/>
</dbReference>
<dbReference type="OrthoDB" id="1883654at2759"/>
<sequence>MVMAEPLNIIITTLRNKLKTLCAVDGWSYVIFWRIHRQNSLLLTVEDVNYEDQLGEEIVNTVPQVHLMGEGIVGKAALTGKHRWVDSDGQMCEDDYGLHQQFSSGIKTVAVISFKPWGVVQFGSKKKILERVKFVEQTERLLRGIEDEGILDVLNNTVLALDCENYDLNGFLASTSENLCDWNLKSVVHGDNSEMLLGNSCSSTSLDDSFPSMDMILEEGTTLMHGFSSHVGDELVPAIEAQAVFSDRDSTDYSMNNLIARNPSFGTWSGEVSSLDSLGQQLVSEIRAQDVVDVHCKEANALHSNKLALQDSKLTSLASVNELLDPTGPFQDHNIGSSLDIQHSAQSNIVTQVNYPDSFSMMHEHSKDLDPVDTLEEFSNFFSMDDLCQLFAPSQEHSICGTVTALDESQEFNPTCFGLAGNSVTCEAVHNSYITATPNLDGQETSTVVHSSENSLLDSMRHDLSCDCDQAEEWWGSMAMPSPVVTAAATHTALSDCISELNVGTLGGSGKRLFSELGIEEFLNGSNFEDQCSTNRKQRTEYSPQNRNPKHLTSHALVQPVPKLDLTNNLVHKKEIFPKSQVGVGGIWINNRNTNTGRAVPTHAQSQKPVEHNKVTRKRARPGESTRPRPKDRQQIQDRIGELRGIIPNGGKCSIDSLLDRTIRYMVFLQSITNYADKLQEPNEPKLIKQTNGKVLKDGNVGDSKKGGGGVTCAFEVEGQTMVCPIIVEDMGPPGQMLIEMLFEDQGSFLEIVDIVGGFGLNILKGKMEIMENKIWASFIVEANRHVTRIDVFWFLIDLLQQKNTSGTDSGNKHCNINGDGFSSMDKYEKTEMAVLPMVMTNLR</sequence>
<evidence type="ECO:0000256" key="5">
    <source>
        <dbReference type="SAM" id="MobiDB-lite"/>
    </source>
</evidence>
<evidence type="ECO:0000313" key="7">
    <source>
        <dbReference type="EMBL" id="RDX88634.1"/>
    </source>
</evidence>
<feature type="compositionally biased region" description="Polar residues" evidence="5">
    <location>
        <begin position="528"/>
        <end position="547"/>
    </location>
</feature>
<dbReference type="InterPro" id="IPR036638">
    <property type="entry name" value="HLH_DNA-bd_sf"/>
</dbReference>
<evidence type="ECO:0000256" key="4">
    <source>
        <dbReference type="ARBA" id="ARBA00023242"/>
    </source>
</evidence>
<dbReference type="EMBL" id="QJKJ01005887">
    <property type="protein sequence ID" value="RDX88634.1"/>
    <property type="molecule type" value="Genomic_DNA"/>
</dbReference>
<dbReference type="GO" id="GO:0003700">
    <property type="term" value="F:DNA-binding transcription factor activity"/>
    <property type="evidence" value="ECO:0007669"/>
    <property type="project" value="InterPro"/>
</dbReference>
<evidence type="ECO:0000313" key="8">
    <source>
        <dbReference type="Proteomes" id="UP000257109"/>
    </source>
</evidence>